<dbReference type="InterPro" id="IPR036390">
    <property type="entry name" value="WH_DNA-bd_sf"/>
</dbReference>
<protein>
    <submittedName>
        <fullName evidence="12">Ferric uptake regulation protein</fullName>
    </submittedName>
</protein>
<evidence type="ECO:0000256" key="1">
    <source>
        <dbReference type="ARBA" id="ARBA00004496"/>
    </source>
</evidence>
<evidence type="ECO:0000313" key="14">
    <source>
        <dbReference type="Proteomes" id="UP000035720"/>
    </source>
</evidence>
<dbReference type="InterPro" id="IPR043135">
    <property type="entry name" value="Fur_C"/>
</dbReference>
<evidence type="ECO:0000256" key="11">
    <source>
        <dbReference type="PIRSR" id="PIRSR602481-1"/>
    </source>
</evidence>
<feature type="binding site" evidence="11">
    <location>
        <position position="99"/>
    </location>
    <ligand>
        <name>Zn(2+)</name>
        <dbReference type="ChEBI" id="CHEBI:29105"/>
    </ligand>
</feature>
<dbReference type="Proteomes" id="UP000035720">
    <property type="component" value="Unassembled WGS sequence"/>
</dbReference>
<dbReference type="GO" id="GO:0005737">
    <property type="term" value="C:cytoplasm"/>
    <property type="evidence" value="ECO:0007669"/>
    <property type="project" value="UniProtKB-SubCell"/>
</dbReference>
<dbReference type="CDD" id="cd07153">
    <property type="entry name" value="Fur_like"/>
    <property type="match status" value="1"/>
</dbReference>
<dbReference type="EMBL" id="CAJC01000170">
    <property type="protein sequence ID" value="CCI54072.1"/>
    <property type="molecule type" value="Genomic_DNA"/>
</dbReference>
<evidence type="ECO:0000256" key="6">
    <source>
        <dbReference type="ARBA" id="ARBA00022833"/>
    </source>
</evidence>
<evidence type="ECO:0000256" key="5">
    <source>
        <dbReference type="ARBA" id="ARBA00022723"/>
    </source>
</evidence>
<keyword evidence="14" id="KW-1185">Reference proteome</keyword>
<dbReference type="InterPro" id="IPR002481">
    <property type="entry name" value="FUR"/>
</dbReference>
<evidence type="ECO:0000313" key="12">
    <source>
        <dbReference type="EMBL" id="CCI52585.1"/>
    </source>
</evidence>
<evidence type="ECO:0000256" key="4">
    <source>
        <dbReference type="ARBA" id="ARBA00022491"/>
    </source>
</evidence>
<name>A0A077M9Q0_9MICO</name>
<keyword evidence="6 11" id="KW-0862">Zinc</keyword>
<keyword evidence="8" id="KW-0805">Transcription regulation</keyword>
<accession>A0A077M9Q0</accession>
<evidence type="ECO:0000256" key="7">
    <source>
        <dbReference type="ARBA" id="ARBA00023004"/>
    </source>
</evidence>
<evidence type="ECO:0000256" key="9">
    <source>
        <dbReference type="ARBA" id="ARBA00023125"/>
    </source>
</evidence>
<dbReference type="EMBL" id="CAJC01000100">
    <property type="protein sequence ID" value="CCI52585.1"/>
    <property type="molecule type" value="Genomic_DNA"/>
</dbReference>
<comment type="similarity">
    <text evidence="2">Belongs to the Fur family.</text>
</comment>
<dbReference type="PANTHER" id="PTHR33202:SF18">
    <property type="entry name" value="TRANSCRIPTIONAL REGULATOR FURA"/>
    <property type="match status" value="1"/>
</dbReference>
<dbReference type="GO" id="GO:1900376">
    <property type="term" value="P:regulation of secondary metabolite biosynthetic process"/>
    <property type="evidence" value="ECO:0007669"/>
    <property type="project" value="TreeGrafter"/>
</dbReference>
<dbReference type="GO" id="GO:0003700">
    <property type="term" value="F:DNA-binding transcription factor activity"/>
    <property type="evidence" value="ECO:0007669"/>
    <property type="project" value="InterPro"/>
</dbReference>
<dbReference type="Gene3D" id="1.10.10.10">
    <property type="entry name" value="Winged helix-like DNA-binding domain superfamily/Winged helix DNA-binding domain"/>
    <property type="match status" value="1"/>
</dbReference>
<dbReference type="Gene3D" id="3.30.1490.190">
    <property type="match status" value="1"/>
</dbReference>
<organism evidence="12 14">
    <name type="scientific">Nostocoides jenkinsii Ben 74</name>
    <dbReference type="NCBI Taxonomy" id="1193518"/>
    <lineage>
        <taxon>Bacteria</taxon>
        <taxon>Bacillati</taxon>
        <taxon>Actinomycetota</taxon>
        <taxon>Actinomycetes</taxon>
        <taxon>Micrococcales</taxon>
        <taxon>Intrasporangiaceae</taxon>
        <taxon>Nostocoides</taxon>
    </lineage>
</organism>
<dbReference type="STRING" id="1193518.BN13_1890003"/>
<dbReference type="GO" id="GO:0045892">
    <property type="term" value="P:negative regulation of DNA-templated transcription"/>
    <property type="evidence" value="ECO:0007669"/>
    <property type="project" value="TreeGrafter"/>
</dbReference>
<evidence type="ECO:0000256" key="8">
    <source>
        <dbReference type="ARBA" id="ARBA00023015"/>
    </source>
</evidence>
<dbReference type="RefSeq" id="WP_048546512.1">
    <property type="nucleotide sequence ID" value="NZ_HF571038.1"/>
</dbReference>
<evidence type="ECO:0000313" key="13">
    <source>
        <dbReference type="EMBL" id="CCI54072.1"/>
    </source>
</evidence>
<keyword evidence="5 11" id="KW-0479">Metal-binding</keyword>
<reference evidence="12 14" key="2">
    <citation type="journal article" date="2013" name="ISME J.">
        <title>A metabolic model for members of the genus Tetrasphaera involved in enhanced biological phosphorus removal.</title>
        <authorList>
            <person name="Kristiansen R."/>
            <person name="Nguyen H.T.T."/>
            <person name="Saunders A.M."/>
            <person name="Nielsen J.L."/>
            <person name="Wimmer R."/>
            <person name="Le V.Q."/>
            <person name="McIlroy S.J."/>
            <person name="Petrovski S."/>
            <person name="Seviour R.J."/>
            <person name="Calteau A."/>
            <person name="Nielsen K.L."/>
            <person name="Nielsen P.H."/>
        </authorList>
    </citation>
    <scope>NUCLEOTIDE SEQUENCE [LARGE SCALE GENOMIC DNA]</scope>
    <source>
        <strain evidence="12 14">Ben 74</strain>
    </source>
</reference>
<feature type="binding site" evidence="11">
    <location>
        <position position="96"/>
    </location>
    <ligand>
        <name>Zn(2+)</name>
        <dbReference type="ChEBI" id="CHEBI:29105"/>
    </ligand>
</feature>
<dbReference type="InterPro" id="IPR036388">
    <property type="entry name" value="WH-like_DNA-bd_sf"/>
</dbReference>
<keyword evidence="4" id="KW-0678">Repressor</keyword>
<keyword evidence="10" id="KW-0804">Transcription</keyword>
<feature type="binding site" evidence="11">
    <location>
        <position position="140"/>
    </location>
    <ligand>
        <name>Zn(2+)</name>
        <dbReference type="ChEBI" id="CHEBI:29105"/>
    </ligand>
</feature>
<evidence type="ECO:0000256" key="2">
    <source>
        <dbReference type="ARBA" id="ARBA00007957"/>
    </source>
</evidence>
<dbReference type="GO" id="GO:0000976">
    <property type="term" value="F:transcription cis-regulatory region binding"/>
    <property type="evidence" value="ECO:0007669"/>
    <property type="project" value="TreeGrafter"/>
</dbReference>
<gene>
    <name evidence="12" type="primary">fur</name>
    <name evidence="12" type="ORF">BN13_1890003</name>
    <name evidence="13" type="ORF">BN13_580009</name>
</gene>
<sequence length="155" mass="16607">MPFPLDTEPATVLRGAGLRVTGPRVAALAELREAGHVDVDSLARRLRARLGRVSTQAVYDVLRVLTDAGLVRRIEPAGAPARYELDGGDNHHHLVCRGCGTLVDVPCATGIRPCLETETTDHGFVVDEAEVIYWGLCPNCQASALTPNSAPTQQD</sequence>
<comment type="cofactor">
    <cofactor evidence="11">
        <name>Zn(2+)</name>
        <dbReference type="ChEBI" id="CHEBI:29105"/>
    </cofactor>
    <text evidence="11">Binds 1 zinc ion per subunit.</text>
</comment>
<dbReference type="GO" id="GO:0008270">
    <property type="term" value="F:zinc ion binding"/>
    <property type="evidence" value="ECO:0007669"/>
    <property type="project" value="TreeGrafter"/>
</dbReference>
<dbReference type="SUPFAM" id="SSF46785">
    <property type="entry name" value="Winged helix' DNA-binding domain"/>
    <property type="match status" value="1"/>
</dbReference>
<comment type="caution">
    <text evidence="12">The sequence shown here is derived from an EMBL/GenBank/DDBJ whole genome shotgun (WGS) entry which is preliminary data.</text>
</comment>
<comment type="subcellular location">
    <subcellularLocation>
        <location evidence="1">Cytoplasm</location>
    </subcellularLocation>
</comment>
<keyword evidence="3" id="KW-0963">Cytoplasm</keyword>
<proteinExistence type="inferred from homology"/>
<keyword evidence="7" id="KW-0408">Iron</keyword>
<dbReference type="AlphaFoldDB" id="A0A077M9Q0"/>
<evidence type="ECO:0000256" key="10">
    <source>
        <dbReference type="ARBA" id="ARBA00023163"/>
    </source>
</evidence>
<evidence type="ECO:0000256" key="3">
    <source>
        <dbReference type="ARBA" id="ARBA00022490"/>
    </source>
</evidence>
<dbReference type="Pfam" id="PF01475">
    <property type="entry name" value="FUR"/>
    <property type="match status" value="1"/>
</dbReference>
<dbReference type="OrthoDB" id="5242893at2"/>
<keyword evidence="9" id="KW-0238">DNA-binding</keyword>
<feature type="binding site" evidence="11">
    <location>
        <position position="137"/>
    </location>
    <ligand>
        <name>Zn(2+)</name>
        <dbReference type="ChEBI" id="CHEBI:29105"/>
    </ligand>
</feature>
<reference evidence="12" key="1">
    <citation type="submission" date="2012-05" db="EMBL/GenBank/DDBJ databases">
        <authorList>
            <person name="McIlroy S."/>
        </authorList>
    </citation>
    <scope>NUCLEOTIDE SEQUENCE</scope>
    <source>
        <strain evidence="12">Ben 74</strain>
    </source>
</reference>
<dbReference type="PANTHER" id="PTHR33202">
    <property type="entry name" value="ZINC UPTAKE REGULATION PROTEIN"/>
    <property type="match status" value="1"/>
</dbReference>